<dbReference type="PANTHER" id="PTHR21539:SF0">
    <property type="entry name" value="SAGA-ASSOCIATED FACTOR 29"/>
    <property type="match status" value="1"/>
</dbReference>
<dbReference type="EMBL" id="CAKOGP040001112">
    <property type="protein sequence ID" value="CAJ1943052.1"/>
    <property type="molecule type" value="Genomic_DNA"/>
</dbReference>
<evidence type="ECO:0000256" key="5">
    <source>
        <dbReference type="SAM" id="MobiDB-lite"/>
    </source>
</evidence>
<feature type="compositionally biased region" description="Low complexity" evidence="5">
    <location>
        <begin position="309"/>
        <end position="331"/>
    </location>
</feature>
<comment type="subcellular location">
    <subcellularLocation>
        <location evidence="1">Nucleus</location>
    </subcellularLocation>
</comment>
<keyword evidence="4" id="KW-0539">Nucleus</keyword>
<feature type="compositionally biased region" description="Pro residues" evidence="5">
    <location>
        <begin position="31"/>
        <end position="41"/>
    </location>
</feature>
<dbReference type="Gene3D" id="2.30.30.140">
    <property type="match status" value="1"/>
</dbReference>
<evidence type="ECO:0000256" key="3">
    <source>
        <dbReference type="ARBA" id="ARBA00023163"/>
    </source>
</evidence>
<dbReference type="InterPro" id="IPR047287">
    <property type="entry name" value="Tudor_SGF29_rpt2"/>
</dbReference>
<keyword evidence="3" id="KW-0804">Transcription</keyword>
<proteinExistence type="predicted"/>
<feature type="region of interest" description="Disordered" evidence="5">
    <location>
        <begin position="180"/>
        <end position="209"/>
    </location>
</feature>
<dbReference type="PANTHER" id="PTHR21539">
    <property type="entry name" value="SAGA-ASSOCIATED FACTOR 29"/>
    <property type="match status" value="1"/>
</dbReference>
<dbReference type="PROSITE" id="PS51518">
    <property type="entry name" value="SGF29_C"/>
    <property type="match status" value="1"/>
</dbReference>
<dbReference type="GO" id="GO:0000124">
    <property type="term" value="C:SAGA complex"/>
    <property type="evidence" value="ECO:0007669"/>
    <property type="project" value="InterPro"/>
</dbReference>
<feature type="region of interest" description="Disordered" evidence="5">
    <location>
        <begin position="278"/>
        <end position="349"/>
    </location>
</feature>
<feature type="region of interest" description="Disordered" evidence="5">
    <location>
        <begin position="535"/>
        <end position="565"/>
    </location>
</feature>
<dbReference type="InterPro" id="IPR010750">
    <property type="entry name" value="SGF29_tudor-like_dom"/>
</dbReference>
<reference evidence="7" key="1">
    <citation type="submission" date="2023-08" db="EMBL/GenBank/DDBJ databases">
        <authorList>
            <person name="Audoor S."/>
            <person name="Bilcke G."/>
        </authorList>
    </citation>
    <scope>NUCLEOTIDE SEQUENCE</scope>
</reference>
<feature type="compositionally biased region" description="Polar residues" evidence="5">
    <location>
        <begin position="537"/>
        <end position="561"/>
    </location>
</feature>
<organism evidence="7 8">
    <name type="scientific">Cylindrotheca closterium</name>
    <dbReference type="NCBI Taxonomy" id="2856"/>
    <lineage>
        <taxon>Eukaryota</taxon>
        <taxon>Sar</taxon>
        <taxon>Stramenopiles</taxon>
        <taxon>Ochrophyta</taxon>
        <taxon>Bacillariophyta</taxon>
        <taxon>Bacillariophyceae</taxon>
        <taxon>Bacillariophycidae</taxon>
        <taxon>Bacillariales</taxon>
        <taxon>Bacillariaceae</taxon>
        <taxon>Cylindrotheca</taxon>
    </lineage>
</organism>
<feature type="compositionally biased region" description="Polar residues" evidence="5">
    <location>
        <begin position="59"/>
        <end position="73"/>
    </location>
</feature>
<gene>
    <name evidence="7" type="ORF">CYCCA115_LOCUS8253</name>
</gene>
<evidence type="ECO:0000259" key="6">
    <source>
        <dbReference type="PROSITE" id="PS51518"/>
    </source>
</evidence>
<feature type="compositionally biased region" description="Low complexity" evidence="5">
    <location>
        <begin position="42"/>
        <end position="58"/>
    </location>
</feature>
<evidence type="ECO:0000256" key="2">
    <source>
        <dbReference type="ARBA" id="ARBA00023015"/>
    </source>
</evidence>
<dbReference type="AlphaFoldDB" id="A0AAD2CTX1"/>
<feature type="region of interest" description="Disordered" evidence="5">
    <location>
        <begin position="1"/>
        <end position="133"/>
    </location>
</feature>
<feature type="domain" description="SGF29 C-terminal" evidence="6">
    <location>
        <begin position="374"/>
        <end position="536"/>
    </location>
</feature>
<evidence type="ECO:0000256" key="1">
    <source>
        <dbReference type="ARBA" id="ARBA00004123"/>
    </source>
</evidence>
<accession>A0AAD2CTX1</accession>
<feature type="compositionally biased region" description="Polar residues" evidence="5">
    <location>
        <begin position="1"/>
        <end position="14"/>
    </location>
</feature>
<comment type="caution">
    <text evidence="7">The sequence shown here is derived from an EMBL/GenBank/DDBJ whole genome shotgun (WGS) entry which is preliminary data.</text>
</comment>
<keyword evidence="8" id="KW-1185">Reference proteome</keyword>
<evidence type="ECO:0000313" key="8">
    <source>
        <dbReference type="Proteomes" id="UP001295423"/>
    </source>
</evidence>
<protein>
    <recommendedName>
        <fullName evidence="6">SGF29 C-terminal domain-containing protein</fullName>
    </recommendedName>
</protein>
<name>A0AAD2CTX1_9STRA</name>
<dbReference type="Pfam" id="PF07039">
    <property type="entry name" value="SGF29_Tudor"/>
    <property type="match status" value="1"/>
</dbReference>
<evidence type="ECO:0000313" key="7">
    <source>
        <dbReference type="EMBL" id="CAJ1943052.1"/>
    </source>
</evidence>
<dbReference type="GO" id="GO:0005634">
    <property type="term" value="C:nucleus"/>
    <property type="evidence" value="ECO:0007669"/>
    <property type="project" value="UniProtKB-SubCell"/>
</dbReference>
<dbReference type="Proteomes" id="UP001295423">
    <property type="component" value="Unassembled WGS sequence"/>
</dbReference>
<sequence>MPNTNRPPTGQSIQDLMAQRYPQPNRARNPHFPPQHPPAYQQPPQQMNMPNQQYQPTQGVSYTNPPVNPQVPNRLSPYGSPPQASHPPPAGGMSGPPTTFPNPTPKPAQSKASTTKKIDKNIATGPSGFPYNTDEQNKLLSYCEWKDKVLWASRMILGGNSVNGFLRATAAAQRIKKQRARQSAQARKTAAAAASTGGNAEAAADADKKAKPVFDQVEEEKLKKDIMNPRTAKKIKSELEAGMEYCTSLHNVLRSVLYEVDPSMSQYFPAPLDKPALVPTLPTPQQPTVPHDSSIPWALNSKTAPKQRPAPAAPSASSAASSAQNVGSSTLRRSRRKKLPPSKEPPVNLPEFDSFGKRVCAKKEHSIRVFEVLRFRSLKAGDFVAARLSSRDLWILAKVLKDYSGFTMAPVEFVKLSGARRDAVFKEKVMVRDVEEKEDGGSTLVSRNLVLPLPRTYSEAAEWGQRCKKGSRVYAMYPQTTSLYPATVIDSTTYCRNDDDIIVVEFDGEEQDPTGKVPQYHIPARFVTLIPREFPASQESSSKQNKVKTQAKNESDPFTSSGFGGLDALGDIDSIELDLDAPLEGGEEGMDFPMF</sequence>
<evidence type="ECO:0000256" key="4">
    <source>
        <dbReference type="ARBA" id="ARBA00023242"/>
    </source>
</evidence>
<keyword evidence="2" id="KW-0805">Transcription regulation</keyword>
<feature type="compositionally biased region" description="Low complexity" evidence="5">
    <location>
        <begin position="181"/>
        <end position="203"/>
    </location>
</feature>
<dbReference type="InterPro" id="IPR037802">
    <property type="entry name" value="SGF29"/>
</dbReference>
<dbReference type="CDD" id="cd20394">
    <property type="entry name" value="Tudor_SGF29_rpt2"/>
    <property type="match status" value="1"/>
</dbReference>